<protein>
    <submittedName>
        <fullName evidence="1">Uncharacterized protein</fullName>
    </submittedName>
</protein>
<reference evidence="1" key="1">
    <citation type="submission" date="2022-09" db="EMBL/GenBank/DDBJ databases">
        <title>Complete genome sequence of Rossellomorea vietnamensis strain RL-WG62, a newly isolated PGPR with the potential for plant salinity stress alleviation.</title>
        <authorList>
            <person name="Ren L."/>
            <person name="Wang G."/>
            <person name="Hu H."/>
        </authorList>
    </citation>
    <scope>NUCLEOTIDE SEQUENCE</scope>
    <source>
        <strain evidence="1">RL-WG62</strain>
    </source>
</reference>
<organism evidence="1 2">
    <name type="scientific">Rossellomorea vietnamensis</name>
    <dbReference type="NCBI Taxonomy" id="218284"/>
    <lineage>
        <taxon>Bacteria</taxon>
        <taxon>Bacillati</taxon>
        <taxon>Bacillota</taxon>
        <taxon>Bacilli</taxon>
        <taxon>Bacillales</taxon>
        <taxon>Bacillaceae</taxon>
        <taxon>Rossellomorea</taxon>
    </lineage>
</organism>
<dbReference type="Proteomes" id="UP001064027">
    <property type="component" value="Chromosome"/>
</dbReference>
<sequence>MFNKKKMLGFILMVIVMTLISFSLSGINIPLPSAFVPLMIAANCVFAFISIFTQRLIIALYEVNVFEEKDSLGSYFYKYVAIFTSGINYYVQNVLNRLPFLVNKLLGLGFFISLMWIGFGIVGIFD</sequence>
<keyword evidence="2" id="KW-1185">Reference proteome</keyword>
<evidence type="ECO:0000313" key="2">
    <source>
        <dbReference type="Proteomes" id="UP001064027"/>
    </source>
</evidence>
<evidence type="ECO:0000313" key="1">
    <source>
        <dbReference type="EMBL" id="UXH42992.1"/>
    </source>
</evidence>
<accession>A0ACD4C3L0</accession>
<proteinExistence type="predicted"/>
<dbReference type="EMBL" id="CP104558">
    <property type="protein sequence ID" value="UXH42992.1"/>
    <property type="molecule type" value="Genomic_DNA"/>
</dbReference>
<gene>
    <name evidence="1" type="ORF">N5C46_15005</name>
</gene>
<name>A0ACD4C3L0_9BACI</name>